<keyword evidence="2" id="KW-1185">Reference proteome</keyword>
<reference evidence="2" key="1">
    <citation type="journal article" date="2019" name="Int. J. Syst. Evol. Microbiol.">
        <title>The Global Catalogue of Microorganisms (GCM) 10K type strain sequencing project: providing services to taxonomists for standard genome sequencing and annotation.</title>
        <authorList>
            <consortium name="The Broad Institute Genomics Platform"/>
            <consortium name="The Broad Institute Genome Sequencing Center for Infectious Disease"/>
            <person name="Wu L."/>
            <person name="Ma J."/>
        </authorList>
    </citation>
    <scope>NUCLEOTIDE SEQUENCE [LARGE SCALE GENOMIC DNA]</scope>
    <source>
        <strain evidence="2">JCM 17664</strain>
    </source>
</reference>
<comment type="caution">
    <text evidence="1">The sequence shown here is derived from an EMBL/GenBank/DDBJ whole genome shotgun (WGS) entry which is preliminary data.</text>
</comment>
<evidence type="ECO:0008006" key="3">
    <source>
        <dbReference type="Google" id="ProtNLM"/>
    </source>
</evidence>
<sequence>MAANNPYTDPVLAEKIMLYLYEPEKSGQRISVGDMARLWNIDTDKVTTTCRELYENKPDEFEVDDAGYPSMIELR</sequence>
<protein>
    <recommendedName>
        <fullName evidence="3">MarR family transcriptional regulator</fullName>
    </recommendedName>
</protein>
<gene>
    <name evidence="1" type="ORF">GCM10023143_24670</name>
</gene>
<dbReference type="RefSeq" id="WP_344979738.1">
    <property type="nucleotide sequence ID" value="NZ_BAABFN010000005.1"/>
</dbReference>
<evidence type="ECO:0000313" key="1">
    <source>
        <dbReference type="EMBL" id="GAA4314011.1"/>
    </source>
</evidence>
<dbReference type="EMBL" id="BAABFN010000005">
    <property type="protein sequence ID" value="GAA4314011.1"/>
    <property type="molecule type" value="Genomic_DNA"/>
</dbReference>
<proteinExistence type="predicted"/>
<organism evidence="1 2">
    <name type="scientific">Compostibacter hankyongensis</name>
    <dbReference type="NCBI Taxonomy" id="1007089"/>
    <lineage>
        <taxon>Bacteria</taxon>
        <taxon>Pseudomonadati</taxon>
        <taxon>Bacteroidota</taxon>
        <taxon>Chitinophagia</taxon>
        <taxon>Chitinophagales</taxon>
        <taxon>Chitinophagaceae</taxon>
        <taxon>Compostibacter</taxon>
    </lineage>
</organism>
<accession>A0ABP8FZ61</accession>
<evidence type="ECO:0000313" key="2">
    <source>
        <dbReference type="Proteomes" id="UP001501207"/>
    </source>
</evidence>
<dbReference type="Proteomes" id="UP001501207">
    <property type="component" value="Unassembled WGS sequence"/>
</dbReference>
<name>A0ABP8FZ61_9BACT</name>